<dbReference type="Proteomes" id="UP001597297">
    <property type="component" value="Unassembled WGS sequence"/>
</dbReference>
<dbReference type="Pfam" id="PF00702">
    <property type="entry name" value="Hydrolase"/>
    <property type="match status" value="1"/>
</dbReference>
<dbReference type="CDD" id="cd07505">
    <property type="entry name" value="HAD_BPGM-like"/>
    <property type="match status" value="1"/>
</dbReference>
<dbReference type="SUPFAM" id="SSF56784">
    <property type="entry name" value="HAD-like"/>
    <property type="match status" value="1"/>
</dbReference>
<sequence length="213" mass="22787">MKKALNASMEQFGSLNIPKSGYKAVIFDLDGTLVDSMPAHFEAWCEALAKNGAPKDVFPEDVFYSMGGRPTKDIVREINGEFNLDLDPSAVAYAKRQAFLTKLDKVELNDDVVAFAQSLRGKMPVGIATGGSRKVVEATLKAKGLTDLFDEVVTADDVKCGKPAPDVYLDAAARLEVDPKDCLVLEDAAPGIMAAQSAGMKVITVPAAIHIVQ</sequence>
<accession>A0ABW5E018</accession>
<dbReference type="Gene3D" id="3.40.50.1000">
    <property type="entry name" value="HAD superfamily/HAD-like"/>
    <property type="match status" value="1"/>
</dbReference>
<dbReference type="PRINTS" id="PR00413">
    <property type="entry name" value="HADHALOGNASE"/>
</dbReference>
<dbReference type="InterPro" id="IPR023214">
    <property type="entry name" value="HAD_sf"/>
</dbReference>
<keyword evidence="2" id="KW-1185">Reference proteome</keyword>
<dbReference type="SFLD" id="SFLDG01129">
    <property type="entry name" value="C1.5:_HAD__Beta-PGM__Phosphata"/>
    <property type="match status" value="1"/>
</dbReference>
<protein>
    <submittedName>
        <fullName evidence="1">HAD family hydrolase</fullName>
    </submittedName>
</protein>
<comment type="caution">
    <text evidence="1">The sequence shown here is derived from an EMBL/GenBank/DDBJ whole genome shotgun (WGS) entry which is preliminary data.</text>
</comment>
<dbReference type="GO" id="GO:0016787">
    <property type="term" value="F:hydrolase activity"/>
    <property type="evidence" value="ECO:0007669"/>
    <property type="project" value="UniProtKB-KW"/>
</dbReference>
<dbReference type="InterPro" id="IPR023198">
    <property type="entry name" value="PGP-like_dom2"/>
</dbReference>
<dbReference type="SFLD" id="SFLDG01135">
    <property type="entry name" value="C1.5.6:_HAD__Beta-PGM__Phospha"/>
    <property type="match status" value="1"/>
</dbReference>
<dbReference type="EMBL" id="JBHUJC010000003">
    <property type="protein sequence ID" value="MFD2275205.1"/>
    <property type="molecule type" value="Genomic_DNA"/>
</dbReference>
<dbReference type="SFLD" id="SFLDS00003">
    <property type="entry name" value="Haloacid_Dehalogenase"/>
    <property type="match status" value="1"/>
</dbReference>
<evidence type="ECO:0000313" key="2">
    <source>
        <dbReference type="Proteomes" id="UP001597297"/>
    </source>
</evidence>
<reference evidence="2" key="1">
    <citation type="journal article" date="2019" name="Int. J. Syst. Evol. Microbiol.">
        <title>The Global Catalogue of Microorganisms (GCM) 10K type strain sequencing project: providing services to taxonomists for standard genome sequencing and annotation.</title>
        <authorList>
            <consortium name="The Broad Institute Genomics Platform"/>
            <consortium name="The Broad Institute Genome Sequencing Center for Infectious Disease"/>
            <person name="Wu L."/>
            <person name="Ma J."/>
        </authorList>
    </citation>
    <scope>NUCLEOTIDE SEQUENCE [LARGE SCALE GENOMIC DNA]</scope>
    <source>
        <strain evidence="2">JCM 16545</strain>
    </source>
</reference>
<dbReference type="PANTHER" id="PTHR43481:SF4">
    <property type="entry name" value="GLYCEROL-1-PHOSPHATE PHOSPHOHYDROLASE 1-RELATED"/>
    <property type="match status" value="1"/>
</dbReference>
<dbReference type="NCBIfam" id="TIGR01509">
    <property type="entry name" value="HAD-SF-IA-v3"/>
    <property type="match status" value="1"/>
</dbReference>
<gene>
    <name evidence="1" type="ORF">ACFSQZ_01880</name>
</gene>
<dbReference type="InterPro" id="IPR051806">
    <property type="entry name" value="HAD-like_SPP"/>
</dbReference>
<dbReference type="RefSeq" id="WP_377094953.1">
    <property type="nucleotide sequence ID" value="NZ_JBHSJM010000001.1"/>
</dbReference>
<name>A0ABW5E018_9BACT</name>
<keyword evidence="1" id="KW-0378">Hydrolase</keyword>
<proteinExistence type="predicted"/>
<evidence type="ECO:0000313" key="1">
    <source>
        <dbReference type="EMBL" id="MFD2275205.1"/>
    </source>
</evidence>
<dbReference type="InterPro" id="IPR036412">
    <property type="entry name" value="HAD-like_sf"/>
</dbReference>
<dbReference type="PANTHER" id="PTHR43481">
    <property type="entry name" value="FRUCTOSE-1-PHOSPHATE PHOSPHATASE"/>
    <property type="match status" value="1"/>
</dbReference>
<dbReference type="InterPro" id="IPR006439">
    <property type="entry name" value="HAD-SF_hydro_IA"/>
</dbReference>
<dbReference type="NCBIfam" id="TIGR01549">
    <property type="entry name" value="HAD-SF-IA-v1"/>
    <property type="match status" value="1"/>
</dbReference>
<organism evidence="1 2">
    <name type="scientific">Rubritalea spongiae</name>
    <dbReference type="NCBI Taxonomy" id="430797"/>
    <lineage>
        <taxon>Bacteria</taxon>
        <taxon>Pseudomonadati</taxon>
        <taxon>Verrucomicrobiota</taxon>
        <taxon>Verrucomicrobiia</taxon>
        <taxon>Verrucomicrobiales</taxon>
        <taxon>Rubritaleaceae</taxon>
        <taxon>Rubritalea</taxon>
    </lineage>
</organism>
<dbReference type="Gene3D" id="1.10.150.240">
    <property type="entry name" value="Putative phosphatase, domain 2"/>
    <property type="match status" value="1"/>
</dbReference>